<proteinExistence type="predicted"/>
<feature type="non-terminal residue" evidence="1">
    <location>
        <position position="300"/>
    </location>
</feature>
<protein>
    <submittedName>
        <fullName evidence="1">Uncharacterized protein</fullName>
    </submittedName>
</protein>
<gene>
    <name evidence="1" type="ORF">NQ317_008684</name>
</gene>
<keyword evidence="2" id="KW-1185">Reference proteome</keyword>
<dbReference type="Proteomes" id="UP001162164">
    <property type="component" value="Unassembled WGS sequence"/>
</dbReference>
<sequence length="300" mass="34075">MLKHGEKEEVNNPEVDLKLNGDKINLEARPSSKLSTASSRCSLLTKCFSRPASALPGLNLEDKEGSGNESKRPFSAGYVPTKSKYFSNDYFHDSLESIEDFTICKYLERHVTRTCEVLEKTLDPRILWRPAKTSPNILRKAKITPARKAVHYLPRNIYKMETMQRFPTKLQAEIRSYSFQSAGLVPGLTSKPPLPRKPDSSNVNFPGRDFHSDTEINHDKGLDAISAYLTIKYSSDFKDVDHVQDKHYKPLGKVDDDYFEKLSREKNGIQTPTEEINDNVDVAEKSNDGVAEENHSFPRH</sequence>
<dbReference type="EMBL" id="JAPWTJ010000053">
    <property type="protein sequence ID" value="KAJ8983979.1"/>
    <property type="molecule type" value="Genomic_DNA"/>
</dbReference>
<name>A0ABQ9K298_9CUCU</name>
<comment type="caution">
    <text evidence="1">The sequence shown here is derived from an EMBL/GenBank/DDBJ whole genome shotgun (WGS) entry which is preliminary data.</text>
</comment>
<evidence type="ECO:0000313" key="2">
    <source>
        <dbReference type="Proteomes" id="UP001162164"/>
    </source>
</evidence>
<evidence type="ECO:0000313" key="1">
    <source>
        <dbReference type="EMBL" id="KAJ8983979.1"/>
    </source>
</evidence>
<reference evidence="1" key="1">
    <citation type="journal article" date="2023" name="Insect Mol. Biol.">
        <title>Genome sequencing provides insights into the evolution of gene families encoding plant cell wall-degrading enzymes in longhorned beetles.</title>
        <authorList>
            <person name="Shin N.R."/>
            <person name="Okamura Y."/>
            <person name="Kirsch R."/>
            <person name="Pauchet Y."/>
        </authorList>
    </citation>
    <scope>NUCLEOTIDE SEQUENCE</scope>
    <source>
        <strain evidence="1">MMC_N1</strain>
    </source>
</reference>
<organism evidence="1 2">
    <name type="scientific">Molorchus minor</name>
    <dbReference type="NCBI Taxonomy" id="1323400"/>
    <lineage>
        <taxon>Eukaryota</taxon>
        <taxon>Metazoa</taxon>
        <taxon>Ecdysozoa</taxon>
        <taxon>Arthropoda</taxon>
        <taxon>Hexapoda</taxon>
        <taxon>Insecta</taxon>
        <taxon>Pterygota</taxon>
        <taxon>Neoptera</taxon>
        <taxon>Endopterygota</taxon>
        <taxon>Coleoptera</taxon>
        <taxon>Polyphaga</taxon>
        <taxon>Cucujiformia</taxon>
        <taxon>Chrysomeloidea</taxon>
        <taxon>Cerambycidae</taxon>
        <taxon>Lamiinae</taxon>
        <taxon>Monochamini</taxon>
        <taxon>Molorchus</taxon>
    </lineage>
</organism>
<accession>A0ABQ9K298</accession>